<evidence type="ECO:0000313" key="1">
    <source>
        <dbReference type="EMBL" id="QBO63837.1"/>
    </source>
</evidence>
<sequence>MITREIIYDAIIECRHRVMRGTVYNYHLNNIISECTAVMTSALGKPSAIALYPNITEQEQINIENQRRVNRQYDVTAMHAWLIVAAKLNTLLTENGWKFSPNEFMTIS</sequence>
<name>A0A482GFS6_BPGOS</name>
<evidence type="ECO:0000313" key="2">
    <source>
        <dbReference type="Proteomes" id="UP000294673"/>
    </source>
</evidence>
<keyword evidence="2" id="KW-1185">Reference proteome</keyword>
<organism evidence="1 2">
    <name type="scientific">Escherichia phage vB_EcoM_Goslar</name>
    <dbReference type="NCBI Taxonomy" id="2502409"/>
    <lineage>
        <taxon>Viruses</taxon>
        <taxon>Duplodnaviria</taxon>
        <taxon>Heunggongvirae</taxon>
        <taxon>Uroviricota</taxon>
        <taxon>Caudoviricetes</taxon>
        <taxon>Chimalliviridae</taxon>
        <taxon>Goslarvirus</taxon>
        <taxon>Goslarvirus goslar</taxon>
    </lineage>
</organism>
<accession>A0A482GFS6</accession>
<protein>
    <submittedName>
        <fullName evidence="1">Uncharacterized protein</fullName>
    </submittedName>
</protein>
<proteinExistence type="predicted"/>
<organismHost>
    <name type="scientific">Escherichia coli</name>
    <dbReference type="NCBI Taxonomy" id="562"/>
</organismHost>
<dbReference type="EMBL" id="MK327938">
    <property type="protein sequence ID" value="QBO63837.1"/>
    <property type="molecule type" value="Genomic_DNA"/>
</dbReference>
<dbReference type="Proteomes" id="UP000294673">
    <property type="component" value="Segment"/>
</dbReference>
<reference evidence="1 2" key="1">
    <citation type="submission" date="2018-12" db="EMBL/GenBank/DDBJ databases">
        <title>Still something new to discover - new insights into E. coli phage diversity and taxonomy.</title>
        <authorList>
            <person name="Korf I.H.E."/>
            <person name="Adriaennsens E."/>
            <person name="Dreiseikelmann B."/>
            <person name="Kropinski A."/>
            <person name="Nimtz M."/>
            <person name="Meier-Kolthoff J.P."/>
            <person name="Rohde M."/>
            <person name="van Raaij M."/>
            <person name="Wittmann J."/>
        </authorList>
    </citation>
    <scope>NUCLEOTIDE SEQUENCE [LARGE SCALE GENOMIC DNA]</scope>
</reference>
<gene>
    <name evidence="1" type="ORF">Goslar_00044</name>
</gene>